<accession>A0AAV7L806</accession>
<evidence type="ECO:0000313" key="2">
    <source>
        <dbReference type="EMBL" id="KAJ1087657.1"/>
    </source>
</evidence>
<dbReference type="Proteomes" id="UP001066276">
    <property type="component" value="Chromosome 11"/>
</dbReference>
<organism evidence="2 3">
    <name type="scientific">Pleurodeles waltl</name>
    <name type="common">Iberian ribbed newt</name>
    <dbReference type="NCBI Taxonomy" id="8319"/>
    <lineage>
        <taxon>Eukaryota</taxon>
        <taxon>Metazoa</taxon>
        <taxon>Chordata</taxon>
        <taxon>Craniata</taxon>
        <taxon>Vertebrata</taxon>
        <taxon>Euteleostomi</taxon>
        <taxon>Amphibia</taxon>
        <taxon>Batrachia</taxon>
        <taxon>Caudata</taxon>
        <taxon>Salamandroidea</taxon>
        <taxon>Salamandridae</taxon>
        <taxon>Pleurodelinae</taxon>
        <taxon>Pleurodeles</taxon>
    </lineage>
</organism>
<evidence type="ECO:0000313" key="3">
    <source>
        <dbReference type="Proteomes" id="UP001066276"/>
    </source>
</evidence>
<keyword evidence="3" id="KW-1185">Reference proteome</keyword>
<reference evidence="2" key="1">
    <citation type="journal article" date="2022" name="bioRxiv">
        <title>Sequencing and chromosome-scale assembly of the giantPleurodeles waltlgenome.</title>
        <authorList>
            <person name="Brown T."/>
            <person name="Elewa A."/>
            <person name="Iarovenko S."/>
            <person name="Subramanian E."/>
            <person name="Araus A.J."/>
            <person name="Petzold A."/>
            <person name="Susuki M."/>
            <person name="Suzuki K.-i.T."/>
            <person name="Hayashi T."/>
            <person name="Toyoda A."/>
            <person name="Oliveira C."/>
            <person name="Osipova E."/>
            <person name="Leigh N.D."/>
            <person name="Simon A."/>
            <person name="Yun M.H."/>
        </authorList>
    </citation>
    <scope>NUCLEOTIDE SEQUENCE</scope>
    <source>
        <strain evidence="2">20211129_DDA</strain>
        <tissue evidence="2">Liver</tissue>
    </source>
</reference>
<feature type="region of interest" description="Disordered" evidence="1">
    <location>
        <begin position="1"/>
        <end position="35"/>
    </location>
</feature>
<dbReference type="EMBL" id="JANPWB010000015">
    <property type="protein sequence ID" value="KAJ1087657.1"/>
    <property type="molecule type" value="Genomic_DNA"/>
</dbReference>
<comment type="caution">
    <text evidence="2">The sequence shown here is derived from an EMBL/GenBank/DDBJ whole genome shotgun (WGS) entry which is preliminary data.</text>
</comment>
<evidence type="ECO:0000256" key="1">
    <source>
        <dbReference type="SAM" id="MobiDB-lite"/>
    </source>
</evidence>
<dbReference type="AlphaFoldDB" id="A0AAV7L806"/>
<name>A0AAV7L806_PLEWA</name>
<gene>
    <name evidence="2" type="ORF">NDU88_000824</name>
</gene>
<protein>
    <submittedName>
        <fullName evidence="2">Uncharacterized protein</fullName>
    </submittedName>
</protein>
<sequence length="96" mass="10831">MSLTPGWDEEDAQSCSGRKMDNEGSLPQQAGAVRRVKLRHRVPGTTPLYGGIVSRRRTGENVERNARQQLEPWISSAWHSHNRGNGVLRETHKASW</sequence>
<proteinExistence type="predicted"/>